<dbReference type="Proteomes" id="UP000550354">
    <property type="component" value="Unassembled WGS sequence"/>
</dbReference>
<dbReference type="EMBL" id="JACEOG010000001">
    <property type="protein sequence ID" value="MBA4607595.1"/>
    <property type="molecule type" value="Genomic_DNA"/>
</dbReference>
<dbReference type="RefSeq" id="WP_181753751.1">
    <property type="nucleotide sequence ID" value="NZ_JACEOG010000001.1"/>
</dbReference>
<keyword evidence="1" id="KW-0472">Membrane</keyword>
<evidence type="ECO:0000313" key="3">
    <source>
        <dbReference type="Proteomes" id="UP000550354"/>
    </source>
</evidence>
<organism evidence="2 3">
    <name type="scientific">Aeromicrobium phoceense</name>
    <dbReference type="NCBI Taxonomy" id="2754045"/>
    <lineage>
        <taxon>Bacteria</taxon>
        <taxon>Bacillati</taxon>
        <taxon>Actinomycetota</taxon>
        <taxon>Actinomycetes</taxon>
        <taxon>Propionibacteriales</taxon>
        <taxon>Nocardioidaceae</taxon>
        <taxon>Aeromicrobium</taxon>
    </lineage>
</organism>
<keyword evidence="3" id="KW-1185">Reference proteome</keyword>
<keyword evidence="1" id="KW-1133">Transmembrane helix</keyword>
<reference evidence="2 3" key="1">
    <citation type="submission" date="2020-07" db="EMBL/GenBank/DDBJ databases">
        <title>Draft genome and description of Aeromicrobium phoceense strain Marseille-Q0843 isolated from healthy skin swab.</title>
        <authorList>
            <person name="Boxberger M."/>
            <person name="La Scola B."/>
        </authorList>
    </citation>
    <scope>NUCLEOTIDE SEQUENCE [LARGE SCALE GENOMIC DNA]</scope>
    <source>
        <strain evidence="2 3">Marseille-Q0843</strain>
    </source>
</reference>
<gene>
    <name evidence="2" type="ORF">H1W00_03820</name>
</gene>
<protein>
    <submittedName>
        <fullName evidence="2">LPXTG cell wall anchor domain-containing protein</fullName>
    </submittedName>
</protein>
<evidence type="ECO:0000256" key="1">
    <source>
        <dbReference type="SAM" id="Phobius"/>
    </source>
</evidence>
<accession>A0A838XAL5</accession>
<keyword evidence="1" id="KW-0812">Transmembrane</keyword>
<comment type="caution">
    <text evidence="2">The sequence shown here is derived from an EMBL/GenBank/DDBJ whole genome shotgun (WGS) entry which is preliminary data.</text>
</comment>
<dbReference type="AlphaFoldDB" id="A0A838XAL5"/>
<proteinExistence type="predicted"/>
<name>A0A838XAL5_9ACTN</name>
<feature type="transmembrane region" description="Helical" evidence="1">
    <location>
        <begin position="173"/>
        <end position="191"/>
    </location>
</feature>
<dbReference type="NCBIfam" id="TIGR01167">
    <property type="entry name" value="LPXTG_anchor"/>
    <property type="match status" value="1"/>
</dbReference>
<evidence type="ECO:0000313" key="2">
    <source>
        <dbReference type="EMBL" id="MBA4607595.1"/>
    </source>
</evidence>
<sequence length="197" mass="19876">MSVTLLRPISYLLGLGALLLLALAGPASSEGYGDPVIVPDAGDGTVEVVPGEDFTVSFSSNVECSWSARFNGDSAPGAIGFDYSATFTAPTEPGTYTGRVVCRFSTQGPFRPIAYSEDATQAAGRDQTTTQTFTVVVAGDAGDADDSDDAAGETAANADNGALADTGGSNWELLAVGAGLVVIGGGVAVAARRRKTS</sequence>